<dbReference type="EMBL" id="JAQQWI010000006">
    <property type="protein sequence ID" value="KAK8033779.1"/>
    <property type="molecule type" value="Genomic_DNA"/>
</dbReference>
<feature type="signal peptide" evidence="1">
    <location>
        <begin position="1"/>
        <end position="20"/>
    </location>
</feature>
<proteinExistence type="predicted"/>
<dbReference type="Proteomes" id="UP001396898">
    <property type="component" value="Unassembled WGS sequence"/>
</dbReference>
<accession>A0ABR1SHH5</accession>
<feature type="chain" id="PRO_5046931918" evidence="1">
    <location>
        <begin position="21"/>
        <end position="141"/>
    </location>
</feature>
<keyword evidence="3" id="KW-1185">Reference proteome</keyword>
<name>A0ABR1SHH5_9PEZI</name>
<evidence type="ECO:0000256" key="1">
    <source>
        <dbReference type="SAM" id="SignalP"/>
    </source>
</evidence>
<gene>
    <name evidence="2" type="ORF">PG991_003177</name>
</gene>
<keyword evidence="1" id="KW-0732">Signal</keyword>
<organism evidence="2 3">
    <name type="scientific">Apiospora marii</name>
    <dbReference type="NCBI Taxonomy" id="335849"/>
    <lineage>
        <taxon>Eukaryota</taxon>
        <taxon>Fungi</taxon>
        <taxon>Dikarya</taxon>
        <taxon>Ascomycota</taxon>
        <taxon>Pezizomycotina</taxon>
        <taxon>Sordariomycetes</taxon>
        <taxon>Xylariomycetidae</taxon>
        <taxon>Amphisphaeriales</taxon>
        <taxon>Apiosporaceae</taxon>
        <taxon>Apiospora</taxon>
    </lineage>
</organism>
<sequence>MHTQQILFLLAAAGTACIEAHPSSPAPRQVADDGSSVCSTTTLMAGLQETRTNLDEIDDVTTRGTAIEGINLASNAINSIAVAVFVGDIAPANARQITEGGLNITQAALDGGDKQDPAVVSALASFEVAVAAAIEVFELCT</sequence>
<protein>
    <submittedName>
        <fullName evidence="2">Uncharacterized protein</fullName>
    </submittedName>
</protein>
<comment type="caution">
    <text evidence="2">The sequence shown here is derived from an EMBL/GenBank/DDBJ whole genome shotgun (WGS) entry which is preliminary data.</text>
</comment>
<reference evidence="2 3" key="1">
    <citation type="submission" date="2023-01" db="EMBL/GenBank/DDBJ databases">
        <title>Analysis of 21 Apiospora genomes using comparative genomics revels a genus with tremendous synthesis potential of carbohydrate active enzymes and secondary metabolites.</title>
        <authorList>
            <person name="Sorensen T."/>
        </authorList>
    </citation>
    <scope>NUCLEOTIDE SEQUENCE [LARGE SCALE GENOMIC DNA]</scope>
    <source>
        <strain evidence="2 3">CBS 20057</strain>
    </source>
</reference>
<evidence type="ECO:0000313" key="3">
    <source>
        <dbReference type="Proteomes" id="UP001396898"/>
    </source>
</evidence>
<evidence type="ECO:0000313" key="2">
    <source>
        <dbReference type="EMBL" id="KAK8033779.1"/>
    </source>
</evidence>